<evidence type="ECO:0000259" key="1">
    <source>
        <dbReference type="Pfam" id="PF01368"/>
    </source>
</evidence>
<dbReference type="InterPro" id="IPR051319">
    <property type="entry name" value="Oligoribo/pAp-PDE_c-di-AMP_PDE"/>
</dbReference>
<dbReference type="RefSeq" id="WP_134298313.1">
    <property type="nucleotide sequence ID" value="NZ_CP038013.1"/>
</dbReference>
<dbReference type="Pfam" id="PF02272">
    <property type="entry name" value="DHHA1"/>
    <property type="match status" value="1"/>
</dbReference>
<keyword evidence="4" id="KW-1185">Reference proteome</keyword>
<dbReference type="PANTHER" id="PTHR47618:SF1">
    <property type="entry name" value="BIFUNCTIONAL OLIGORIBONUCLEASE AND PAP PHOSPHATASE NRNA"/>
    <property type="match status" value="1"/>
</dbReference>
<dbReference type="OrthoDB" id="9803668at2"/>
<dbReference type="Gene3D" id="3.90.1640.10">
    <property type="entry name" value="inorganic pyrophosphatase (n-terminal core)"/>
    <property type="match status" value="1"/>
</dbReference>
<feature type="domain" description="DHHA1" evidence="2">
    <location>
        <begin position="231"/>
        <end position="314"/>
    </location>
</feature>
<evidence type="ECO:0000313" key="4">
    <source>
        <dbReference type="Proteomes" id="UP000294309"/>
    </source>
</evidence>
<dbReference type="AlphaFoldDB" id="A0A4P7AI90"/>
<dbReference type="KEGG" id="sgq:SGLAD_v1c09860"/>
<dbReference type="Gene3D" id="3.10.310.30">
    <property type="match status" value="1"/>
</dbReference>
<dbReference type="InterPro" id="IPR038763">
    <property type="entry name" value="DHH_sf"/>
</dbReference>
<protein>
    <submittedName>
        <fullName evidence="3">DHH family protein</fullName>
    </submittedName>
</protein>
<evidence type="ECO:0000259" key="2">
    <source>
        <dbReference type="Pfam" id="PF02272"/>
    </source>
</evidence>
<evidence type="ECO:0000313" key="3">
    <source>
        <dbReference type="EMBL" id="QBQ08185.1"/>
    </source>
</evidence>
<organism evidence="3 4">
    <name type="scientific">Spiroplasma gladiatoris</name>
    <dbReference type="NCBI Taxonomy" id="2143"/>
    <lineage>
        <taxon>Bacteria</taxon>
        <taxon>Bacillati</taxon>
        <taxon>Mycoplasmatota</taxon>
        <taxon>Mollicutes</taxon>
        <taxon>Entomoplasmatales</taxon>
        <taxon>Spiroplasmataceae</taxon>
        <taxon>Spiroplasma</taxon>
    </lineage>
</organism>
<proteinExistence type="predicted"/>
<dbReference type="PANTHER" id="PTHR47618">
    <property type="entry name" value="BIFUNCTIONAL OLIGORIBONUCLEASE AND PAP PHOSPHATASE NRNA"/>
    <property type="match status" value="1"/>
</dbReference>
<sequence>MFEKNNEKLIKKICAYQNIIIAKHESPDWDAQGSALALKEIILDNFKNKKVFVVGDSIDPETLLIDDEKNLTKEIIESALMITVDTANFERIDFKNKNLVKEIFKIDHHIKIDNYANEEIIDENAIACTQILCKIAYTNKWKVSKKAAHNLFFGLITDSNRFLFDKTSIETFEAAIFLYKCGVEANQIYNSLYLKDLKLASWLNRAFNKIEFVKNYPIAFIKIKKEDYENTNLSEEEIKSALSTMSGIKEIAIWFIAYESFKTKKIKLSIRSRDYNISKVANLYQGGGHKLASGAKLANEEEINNFIEDLKKLIDNQL</sequence>
<dbReference type="EMBL" id="CP038013">
    <property type="protein sequence ID" value="QBQ08185.1"/>
    <property type="molecule type" value="Genomic_DNA"/>
</dbReference>
<feature type="domain" description="DDH" evidence="1">
    <location>
        <begin position="18"/>
        <end position="152"/>
    </location>
</feature>
<reference evidence="3 4" key="1">
    <citation type="submission" date="2019-03" db="EMBL/GenBank/DDBJ databases">
        <title>Complete genome sequence of Spiroplasma gladiatoris TG-1 (DSM 22552).</title>
        <authorList>
            <person name="Lin Y.-C."/>
            <person name="Chou L."/>
            <person name="Kuo C.-H."/>
        </authorList>
    </citation>
    <scope>NUCLEOTIDE SEQUENCE [LARGE SCALE GENOMIC DNA]</scope>
    <source>
        <strain evidence="3 4">TG-1</strain>
    </source>
</reference>
<name>A0A4P7AI90_9MOLU</name>
<dbReference type="Pfam" id="PF01368">
    <property type="entry name" value="DHH"/>
    <property type="match status" value="1"/>
</dbReference>
<dbReference type="Proteomes" id="UP000294309">
    <property type="component" value="Chromosome"/>
</dbReference>
<dbReference type="GO" id="GO:0003676">
    <property type="term" value="F:nucleic acid binding"/>
    <property type="evidence" value="ECO:0007669"/>
    <property type="project" value="InterPro"/>
</dbReference>
<dbReference type="SUPFAM" id="SSF64182">
    <property type="entry name" value="DHH phosphoesterases"/>
    <property type="match status" value="1"/>
</dbReference>
<dbReference type="InterPro" id="IPR001667">
    <property type="entry name" value="DDH_dom"/>
</dbReference>
<gene>
    <name evidence="3" type="ORF">SGLAD_v1c09860</name>
</gene>
<dbReference type="InterPro" id="IPR003156">
    <property type="entry name" value="DHHA1_dom"/>
</dbReference>
<accession>A0A4P7AI90</accession>